<dbReference type="KEGG" id="vg:80019310"/>
<dbReference type="EMBL" id="MH155870">
    <property type="protein sequence ID" value="AWN05312.1"/>
    <property type="molecule type" value="Genomic_DNA"/>
</dbReference>
<name>A0A2U8UNV4_9CAUD</name>
<dbReference type="Proteomes" id="UP000247188">
    <property type="component" value="Segment"/>
</dbReference>
<dbReference type="RefSeq" id="YP_010754712.1">
    <property type="nucleotide sequence ID" value="NC_073462.1"/>
</dbReference>
<dbReference type="GeneID" id="80019310"/>
<sequence>MNISKRFWEYRGTKQYVWHREINGTVYGFSRSYISNRVRVVRAEEGDWETVHNFSALTD</sequence>
<proteinExistence type="predicted"/>
<evidence type="ECO:0000313" key="2">
    <source>
        <dbReference type="Proteomes" id="UP000247188"/>
    </source>
</evidence>
<keyword evidence="2" id="KW-1185">Reference proteome</keyword>
<evidence type="ECO:0000313" key="1">
    <source>
        <dbReference type="EMBL" id="AWN05312.1"/>
    </source>
</evidence>
<reference evidence="2" key="1">
    <citation type="submission" date="2018-04" db="EMBL/GenBank/DDBJ databases">
        <authorList>
            <person name="Go L.Y."/>
            <person name="Mitchell J.A."/>
        </authorList>
    </citation>
    <scope>NUCLEOTIDE SEQUENCE [LARGE SCALE GENOMIC DNA]</scope>
</reference>
<protein>
    <submittedName>
        <fullName evidence="1">Uncharacterized protein</fullName>
    </submittedName>
</protein>
<organism evidence="1 2">
    <name type="scientific">Streptomyces phage Ibantik</name>
    <dbReference type="NCBI Taxonomy" id="2182397"/>
    <lineage>
        <taxon>Viruses</taxon>
        <taxon>Duplodnaviria</taxon>
        <taxon>Heunggongvirae</taxon>
        <taxon>Uroviricota</taxon>
        <taxon>Caudoviricetes</taxon>
        <taxon>Ibantikvirus</taxon>
        <taxon>Ibantikvirus ibantik</taxon>
    </lineage>
</organism>
<gene>
    <name evidence="1" type="primary">90</name>
    <name evidence="1" type="ORF">SEA_IBANTIK_90</name>
</gene>
<accession>A0A2U8UNV4</accession>